<evidence type="ECO:0000313" key="3">
    <source>
        <dbReference type="Proteomes" id="UP000037069"/>
    </source>
</evidence>
<gene>
    <name evidence="2" type="ORF">FF38_14028</name>
</gene>
<protein>
    <submittedName>
        <fullName evidence="2">Uncharacterized protein</fullName>
    </submittedName>
</protein>
<proteinExistence type="predicted"/>
<feature type="transmembrane region" description="Helical" evidence="1">
    <location>
        <begin position="104"/>
        <end position="122"/>
    </location>
</feature>
<keyword evidence="3" id="KW-1185">Reference proteome</keyword>
<keyword evidence="1" id="KW-0812">Transmembrane</keyword>
<organism evidence="2 3">
    <name type="scientific">Lucilia cuprina</name>
    <name type="common">Green bottle fly</name>
    <name type="synonym">Australian sheep blowfly</name>
    <dbReference type="NCBI Taxonomy" id="7375"/>
    <lineage>
        <taxon>Eukaryota</taxon>
        <taxon>Metazoa</taxon>
        <taxon>Ecdysozoa</taxon>
        <taxon>Arthropoda</taxon>
        <taxon>Hexapoda</taxon>
        <taxon>Insecta</taxon>
        <taxon>Pterygota</taxon>
        <taxon>Neoptera</taxon>
        <taxon>Endopterygota</taxon>
        <taxon>Diptera</taxon>
        <taxon>Brachycera</taxon>
        <taxon>Muscomorpha</taxon>
        <taxon>Oestroidea</taxon>
        <taxon>Calliphoridae</taxon>
        <taxon>Luciliinae</taxon>
        <taxon>Lucilia</taxon>
    </lineage>
</organism>
<dbReference type="Gene3D" id="3.40.50.20">
    <property type="match status" value="1"/>
</dbReference>
<evidence type="ECO:0000313" key="2">
    <source>
        <dbReference type="EMBL" id="KNC32305.1"/>
    </source>
</evidence>
<keyword evidence="1" id="KW-1133">Transmembrane helix</keyword>
<reference evidence="2 3" key="1">
    <citation type="journal article" date="2015" name="Nat. Commun.">
        <title>Lucilia cuprina genome unlocks parasitic fly biology to underpin future interventions.</title>
        <authorList>
            <person name="Anstead C.A."/>
            <person name="Korhonen P.K."/>
            <person name="Young N.D."/>
            <person name="Hall R.S."/>
            <person name="Jex A.R."/>
            <person name="Murali S.C."/>
            <person name="Hughes D.S."/>
            <person name="Lee S.F."/>
            <person name="Perry T."/>
            <person name="Stroehlein A.J."/>
            <person name="Ansell B.R."/>
            <person name="Breugelmans B."/>
            <person name="Hofmann A."/>
            <person name="Qu J."/>
            <person name="Dugan S."/>
            <person name="Lee S.L."/>
            <person name="Chao H."/>
            <person name="Dinh H."/>
            <person name="Han Y."/>
            <person name="Doddapaneni H.V."/>
            <person name="Worley K.C."/>
            <person name="Muzny D.M."/>
            <person name="Ioannidis P."/>
            <person name="Waterhouse R.M."/>
            <person name="Zdobnov E.M."/>
            <person name="James P.J."/>
            <person name="Bagnall N.H."/>
            <person name="Kotze A.C."/>
            <person name="Gibbs R.A."/>
            <person name="Richards S."/>
            <person name="Batterham P."/>
            <person name="Gasser R.B."/>
        </authorList>
    </citation>
    <scope>NUCLEOTIDE SEQUENCE [LARGE SCALE GENOMIC DNA]</scope>
    <source>
        <strain evidence="2 3">LS</strain>
        <tissue evidence="2">Full body</tissue>
    </source>
</reference>
<dbReference type="AlphaFoldDB" id="A0A0L0CJ75"/>
<dbReference type="Proteomes" id="UP000037069">
    <property type="component" value="Unassembled WGS sequence"/>
</dbReference>
<keyword evidence="1" id="KW-0472">Membrane</keyword>
<sequence>MSDFQTKQDYARQLRYARSKFRRINSLDLIPENPSQEESDDEDLYTPTISRSNTGINKELLNKANLPPQPFGKRVRGILLFWPNLLVNLIVLLLRYLLYIPLSIAAPSFWLSALLWIFWKLLRIPVELFKWIFSTEAASNPELGSQNKRTILISCGSTIQTLHLARNFYSSGARVVVFEFDGLFGLARFSTAVDKFYAVPKPNPHNVDNYITALCHIVRKEKPSVYIPVCATSPAYYDAVAKPHLELLGCATFMTGVQETLILDDCLQFYQRCAAQNIELPPYVALSSARELWELYEQGFIRQFRNILVAVGMQGILERFKYMLPRQRRDLRFSHEISERQQWLVVRDVPGEQYVTCTTVKNSQVVANVTCRVEQDTKNLVPVTSSVVTTASDASLIDNWLKTFFAKVRFQRPINCHISFRLIKCQATGQFLPLGIRLGVSLPYICYNRSHAQILCRTMKCVHMLPLSLVASNEEDTSLASLTAQWCSLEATSASAALDKREALFTYWDPLPYCAYYHFQLPLESVKTFLQKRRHKTKAKTPLVTNVTCRVEQDTKNLVHVTLSVVTGTASNAFLIDNCLKTIIAKVRFHRPINCHITTGQFPPLGIRLGVSLSYICYNRSHAQILCRTIKCVHMLPLSPRE</sequence>
<accession>A0A0L0CJ75</accession>
<dbReference type="OrthoDB" id="186626at2759"/>
<evidence type="ECO:0000256" key="1">
    <source>
        <dbReference type="SAM" id="Phobius"/>
    </source>
</evidence>
<dbReference type="EMBL" id="JRES01000321">
    <property type="protein sequence ID" value="KNC32305.1"/>
    <property type="molecule type" value="Genomic_DNA"/>
</dbReference>
<name>A0A0L0CJ75_LUCCU</name>
<comment type="caution">
    <text evidence="2">The sequence shown here is derived from an EMBL/GenBank/DDBJ whole genome shotgun (WGS) entry which is preliminary data.</text>
</comment>